<dbReference type="PROSITE" id="PS50110">
    <property type="entry name" value="RESPONSE_REGULATORY"/>
    <property type="match status" value="1"/>
</dbReference>
<reference evidence="10" key="2">
    <citation type="submission" date="2021-04" db="EMBL/GenBank/DDBJ databases">
        <authorList>
            <person name="Gilroy R."/>
        </authorList>
    </citation>
    <scope>NUCLEOTIDE SEQUENCE</scope>
    <source>
        <strain evidence="10">B5_2728</strain>
    </source>
</reference>
<protein>
    <recommendedName>
        <fullName evidence="1">Stage 0 sporulation protein A homolog</fullName>
    </recommendedName>
</protein>
<evidence type="ECO:0000256" key="2">
    <source>
        <dbReference type="ARBA" id="ARBA00022553"/>
    </source>
</evidence>
<sequence length="78" mass="8396">MRILLVEDETALQEALQDTLTASGYTVDCCDNGTDALDLLCVGSYDLVLLDRMLPSLDGLSVLRQARGAGYCLEVPVC</sequence>
<evidence type="ECO:0000256" key="5">
    <source>
        <dbReference type="ARBA" id="ARBA00023125"/>
    </source>
</evidence>
<keyword evidence="2 8" id="KW-0597">Phosphoprotein</keyword>
<dbReference type="SUPFAM" id="SSF52172">
    <property type="entry name" value="CheY-like"/>
    <property type="match status" value="1"/>
</dbReference>
<evidence type="ECO:0000313" key="11">
    <source>
        <dbReference type="Proteomes" id="UP000713596"/>
    </source>
</evidence>
<comment type="function">
    <text evidence="7">May play the central regulatory role in sporulation. It may be an element of the effector pathway responsible for the activation of sporulation genes in response to nutritional stress. Spo0A may act in concert with spo0H (a sigma factor) to control the expression of some genes that are critical to the sporulation process.</text>
</comment>
<dbReference type="PANTHER" id="PTHR48111">
    <property type="entry name" value="REGULATOR OF RPOS"/>
    <property type="match status" value="1"/>
</dbReference>
<keyword evidence="4" id="KW-0805">Transcription regulation</keyword>
<dbReference type="InterPro" id="IPR011006">
    <property type="entry name" value="CheY-like_superfamily"/>
</dbReference>
<dbReference type="EMBL" id="JAHLFP010000056">
    <property type="protein sequence ID" value="MBU3806543.1"/>
    <property type="molecule type" value="Genomic_DNA"/>
</dbReference>
<dbReference type="Gene3D" id="3.40.50.2300">
    <property type="match status" value="1"/>
</dbReference>
<accession>A0A948WUV8</accession>
<dbReference type="GO" id="GO:0000156">
    <property type="term" value="F:phosphorelay response regulator activity"/>
    <property type="evidence" value="ECO:0007669"/>
    <property type="project" value="TreeGrafter"/>
</dbReference>
<evidence type="ECO:0000256" key="6">
    <source>
        <dbReference type="ARBA" id="ARBA00023163"/>
    </source>
</evidence>
<keyword evidence="5" id="KW-0238">DNA-binding</keyword>
<evidence type="ECO:0000256" key="1">
    <source>
        <dbReference type="ARBA" id="ARBA00018672"/>
    </source>
</evidence>
<gene>
    <name evidence="10" type="ORF">H9882_06610</name>
</gene>
<reference evidence="10" key="1">
    <citation type="journal article" date="2021" name="PeerJ">
        <title>Extensive microbial diversity within the chicken gut microbiome revealed by metagenomics and culture.</title>
        <authorList>
            <person name="Gilroy R."/>
            <person name="Ravi A."/>
            <person name="Getino M."/>
            <person name="Pursley I."/>
            <person name="Horton D.L."/>
            <person name="Alikhan N.F."/>
            <person name="Baker D."/>
            <person name="Gharbi K."/>
            <person name="Hall N."/>
            <person name="Watson M."/>
            <person name="Adriaenssens E.M."/>
            <person name="Foster-Nyarko E."/>
            <person name="Jarju S."/>
            <person name="Secka A."/>
            <person name="Antonio M."/>
            <person name="Oren A."/>
            <person name="Chaudhuri R.R."/>
            <person name="La Ragione R."/>
            <person name="Hildebrand F."/>
            <person name="Pallen M.J."/>
        </authorList>
    </citation>
    <scope>NUCLEOTIDE SEQUENCE</scope>
    <source>
        <strain evidence="10">B5_2728</strain>
    </source>
</reference>
<keyword evidence="3" id="KW-0902">Two-component regulatory system</keyword>
<evidence type="ECO:0000256" key="8">
    <source>
        <dbReference type="PROSITE-ProRule" id="PRU00169"/>
    </source>
</evidence>
<comment type="caution">
    <text evidence="10">The sequence shown here is derived from an EMBL/GenBank/DDBJ whole genome shotgun (WGS) entry which is preliminary data.</text>
</comment>
<dbReference type="Proteomes" id="UP000713596">
    <property type="component" value="Unassembled WGS sequence"/>
</dbReference>
<evidence type="ECO:0000256" key="7">
    <source>
        <dbReference type="ARBA" id="ARBA00024867"/>
    </source>
</evidence>
<dbReference type="GO" id="GO:0000976">
    <property type="term" value="F:transcription cis-regulatory region binding"/>
    <property type="evidence" value="ECO:0007669"/>
    <property type="project" value="TreeGrafter"/>
</dbReference>
<dbReference type="GO" id="GO:0005829">
    <property type="term" value="C:cytosol"/>
    <property type="evidence" value="ECO:0007669"/>
    <property type="project" value="TreeGrafter"/>
</dbReference>
<proteinExistence type="predicted"/>
<feature type="domain" description="Response regulatory" evidence="9">
    <location>
        <begin position="2"/>
        <end position="78"/>
    </location>
</feature>
<dbReference type="Pfam" id="PF00072">
    <property type="entry name" value="Response_reg"/>
    <property type="match status" value="1"/>
</dbReference>
<dbReference type="InterPro" id="IPR039420">
    <property type="entry name" value="WalR-like"/>
</dbReference>
<evidence type="ECO:0000313" key="10">
    <source>
        <dbReference type="EMBL" id="MBU3806543.1"/>
    </source>
</evidence>
<dbReference type="InterPro" id="IPR001789">
    <property type="entry name" value="Sig_transdc_resp-reg_receiver"/>
</dbReference>
<evidence type="ECO:0000256" key="4">
    <source>
        <dbReference type="ARBA" id="ARBA00023015"/>
    </source>
</evidence>
<organism evidence="10 11">
    <name type="scientific">Candidatus Allofournierella pullistercoris</name>
    <dbReference type="NCBI Taxonomy" id="2838597"/>
    <lineage>
        <taxon>Bacteria</taxon>
        <taxon>Bacillati</taxon>
        <taxon>Bacillota</taxon>
        <taxon>Clostridia</taxon>
        <taxon>Eubacteriales</taxon>
        <taxon>Oscillospiraceae</taxon>
        <taxon>Allofournierella</taxon>
    </lineage>
</organism>
<feature type="modified residue" description="4-aspartylphosphate" evidence="8">
    <location>
        <position position="51"/>
    </location>
</feature>
<dbReference type="GO" id="GO:0006355">
    <property type="term" value="P:regulation of DNA-templated transcription"/>
    <property type="evidence" value="ECO:0007669"/>
    <property type="project" value="TreeGrafter"/>
</dbReference>
<keyword evidence="6" id="KW-0804">Transcription</keyword>
<dbReference type="PANTHER" id="PTHR48111:SF1">
    <property type="entry name" value="TWO-COMPONENT RESPONSE REGULATOR ORR33"/>
    <property type="match status" value="1"/>
</dbReference>
<dbReference type="GO" id="GO:0032993">
    <property type="term" value="C:protein-DNA complex"/>
    <property type="evidence" value="ECO:0007669"/>
    <property type="project" value="TreeGrafter"/>
</dbReference>
<evidence type="ECO:0000259" key="9">
    <source>
        <dbReference type="PROSITE" id="PS50110"/>
    </source>
</evidence>
<name>A0A948WUV8_9FIRM</name>
<evidence type="ECO:0000256" key="3">
    <source>
        <dbReference type="ARBA" id="ARBA00023012"/>
    </source>
</evidence>
<dbReference type="AlphaFoldDB" id="A0A948WUV8"/>